<name>A0AA88VLS8_9ASTE</name>
<accession>A0AA88VLS8</accession>
<evidence type="ECO:0000256" key="2">
    <source>
        <dbReference type="ARBA" id="ARBA00002641"/>
    </source>
</evidence>
<keyword evidence="20" id="KW-1185">Reference proteome</keyword>
<keyword evidence="11" id="KW-0479">Metal-binding</keyword>
<comment type="catalytic activity">
    <reaction evidence="18">
        <text>shikimate + ATP = 3-phosphoshikimate + ADP + H(+)</text>
        <dbReference type="Rhea" id="RHEA:13121"/>
        <dbReference type="ChEBI" id="CHEBI:15378"/>
        <dbReference type="ChEBI" id="CHEBI:30616"/>
        <dbReference type="ChEBI" id="CHEBI:36208"/>
        <dbReference type="ChEBI" id="CHEBI:145989"/>
        <dbReference type="ChEBI" id="CHEBI:456216"/>
        <dbReference type="EC" id="2.7.1.71"/>
    </reaction>
</comment>
<comment type="similarity">
    <text evidence="5">Belongs to the shikimate kinase family.</text>
</comment>
<dbReference type="InterPro" id="IPR000623">
    <property type="entry name" value="Shikimate_kinase/TSH1"/>
</dbReference>
<dbReference type="PANTHER" id="PTHR21087:SF16">
    <property type="entry name" value="SHIKIMATE KINASE 1, CHLOROPLASTIC"/>
    <property type="match status" value="1"/>
</dbReference>
<keyword evidence="12" id="KW-0547">Nucleotide-binding</keyword>
<dbReference type="InterPro" id="IPR027417">
    <property type="entry name" value="P-loop_NTPase"/>
</dbReference>
<keyword evidence="13" id="KW-0418">Kinase</keyword>
<comment type="pathway">
    <text evidence="4">Metabolic intermediate biosynthesis; chorismate biosynthesis; chorismate from D-erythrose 4-phosphate and phosphoenolpyruvate: step 5/7.</text>
</comment>
<keyword evidence="7" id="KW-0150">Chloroplast</keyword>
<dbReference type="HAMAP" id="MF_00109">
    <property type="entry name" value="Shikimate_kinase"/>
    <property type="match status" value="1"/>
</dbReference>
<dbReference type="GO" id="GO:0009507">
    <property type="term" value="C:chloroplast"/>
    <property type="evidence" value="ECO:0007669"/>
    <property type="project" value="UniProtKB-SubCell"/>
</dbReference>
<sequence length="299" mass="33048">MDALISQSVQLSTWVDLEKMPRMPSSSLRFSQRCRGQQRLRTCLQPKRAAAWHRPLSLKVSCSSENYPASVLESGSLPASFDQAVILKNKADEIEPYLDGRCIFLVGMMGSGKTTVGRLLSEVLGYSFFDSDKLIEQGVGGTAVAEIFKLYGESFFRNNETEVLRKLSSMHRLVVSTGGGAVVRPINWRYMNKGISVWLDVPLEALARRITAVGTDSRPLLHNESGDAYTKTFRRLSTLWEERSEAYTKANATVSLENIAAKLGDEDVCDITPTAIAIEALVYAQPPPTSSHPMFTAYA</sequence>
<reference evidence="19" key="1">
    <citation type="submission" date="2022-12" db="EMBL/GenBank/DDBJ databases">
        <title>Draft genome assemblies for two species of Escallonia (Escalloniales).</title>
        <authorList>
            <person name="Chanderbali A."/>
            <person name="Dervinis C."/>
            <person name="Anghel I."/>
            <person name="Soltis D."/>
            <person name="Soltis P."/>
            <person name="Zapata F."/>
        </authorList>
    </citation>
    <scope>NUCLEOTIDE SEQUENCE</scope>
    <source>
        <strain evidence="19">UCBG64.0493</strain>
        <tissue evidence="19">Leaf</tissue>
    </source>
</reference>
<dbReference type="PROSITE" id="PS01128">
    <property type="entry name" value="SHIKIMATE_KINASE"/>
    <property type="match status" value="1"/>
</dbReference>
<evidence type="ECO:0000256" key="5">
    <source>
        <dbReference type="ARBA" id="ARBA00006997"/>
    </source>
</evidence>
<dbReference type="EMBL" id="JAVXUP010001615">
    <property type="protein sequence ID" value="KAK3009738.1"/>
    <property type="molecule type" value="Genomic_DNA"/>
</dbReference>
<keyword evidence="15" id="KW-0460">Magnesium</keyword>
<dbReference type="SUPFAM" id="SSF52540">
    <property type="entry name" value="P-loop containing nucleoside triphosphate hydrolases"/>
    <property type="match status" value="1"/>
</dbReference>
<dbReference type="FunFam" id="3.40.50.300:FF:000822">
    <property type="entry name" value="Shikimate kinase, chloroplastic"/>
    <property type="match status" value="1"/>
</dbReference>
<comment type="subcellular location">
    <subcellularLocation>
        <location evidence="3">Plastid</location>
        <location evidence="3">Chloroplast</location>
    </subcellularLocation>
</comment>
<evidence type="ECO:0000256" key="15">
    <source>
        <dbReference type="ARBA" id="ARBA00022842"/>
    </source>
</evidence>
<dbReference type="InterPro" id="IPR031322">
    <property type="entry name" value="Shikimate/glucono_kinase"/>
</dbReference>
<keyword evidence="16" id="KW-0809">Transit peptide</keyword>
<dbReference type="EC" id="2.7.1.71" evidence="6"/>
<dbReference type="Pfam" id="PF01202">
    <property type="entry name" value="SKI"/>
    <property type="match status" value="1"/>
</dbReference>
<evidence type="ECO:0000256" key="1">
    <source>
        <dbReference type="ARBA" id="ARBA00001946"/>
    </source>
</evidence>
<keyword evidence="17" id="KW-0057">Aromatic amino acid biosynthesis</keyword>
<dbReference type="GO" id="GO:0004765">
    <property type="term" value="F:shikimate kinase activity"/>
    <property type="evidence" value="ECO:0007669"/>
    <property type="project" value="UniProtKB-EC"/>
</dbReference>
<dbReference type="GO" id="GO:0046872">
    <property type="term" value="F:metal ion binding"/>
    <property type="evidence" value="ECO:0007669"/>
    <property type="project" value="UniProtKB-KW"/>
</dbReference>
<evidence type="ECO:0000256" key="11">
    <source>
        <dbReference type="ARBA" id="ARBA00022723"/>
    </source>
</evidence>
<dbReference type="GO" id="GO:0005829">
    <property type="term" value="C:cytosol"/>
    <property type="evidence" value="ECO:0007669"/>
    <property type="project" value="TreeGrafter"/>
</dbReference>
<organism evidence="19 20">
    <name type="scientific">Escallonia herrerae</name>
    <dbReference type="NCBI Taxonomy" id="1293975"/>
    <lineage>
        <taxon>Eukaryota</taxon>
        <taxon>Viridiplantae</taxon>
        <taxon>Streptophyta</taxon>
        <taxon>Embryophyta</taxon>
        <taxon>Tracheophyta</taxon>
        <taxon>Spermatophyta</taxon>
        <taxon>Magnoliopsida</taxon>
        <taxon>eudicotyledons</taxon>
        <taxon>Gunneridae</taxon>
        <taxon>Pentapetalae</taxon>
        <taxon>asterids</taxon>
        <taxon>campanulids</taxon>
        <taxon>Escalloniales</taxon>
        <taxon>Escalloniaceae</taxon>
        <taxon>Escallonia</taxon>
    </lineage>
</organism>
<evidence type="ECO:0000256" key="8">
    <source>
        <dbReference type="ARBA" id="ARBA00022605"/>
    </source>
</evidence>
<dbReference type="CDD" id="cd00464">
    <property type="entry name" value="SK"/>
    <property type="match status" value="1"/>
</dbReference>
<keyword evidence="9" id="KW-0934">Plastid</keyword>
<evidence type="ECO:0000256" key="6">
    <source>
        <dbReference type="ARBA" id="ARBA00012154"/>
    </source>
</evidence>
<evidence type="ECO:0000256" key="10">
    <source>
        <dbReference type="ARBA" id="ARBA00022679"/>
    </source>
</evidence>
<protein>
    <recommendedName>
        <fullName evidence="6">shikimate kinase</fullName>
        <ecNumber evidence="6">2.7.1.71</ecNumber>
    </recommendedName>
</protein>
<dbReference type="InterPro" id="IPR023000">
    <property type="entry name" value="Shikimate_kinase_CS"/>
</dbReference>
<keyword evidence="8" id="KW-0028">Amino-acid biosynthesis</keyword>
<evidence type="ECO:0000256" key="3">
    <source>
        <dbReference type="ARBA" id="ARBA00004229"/>
    </source>
</evidence>
<evidence type="ECO:0000256" key="18">
    <source>
        <dbReference type="ARBA" id="ARBA00048567"/>
    </source>
</evidence>
<dbReference type="GO" id="GO:0009073">
    <property type="term" value="P:aromatic amino acid family biosynthetic process"/>
    <property type="evidence" value="ECO:0007669"/>
    <property type="project" value="UniProtKB-KW"/>
</dbReference>
<evidence type="ECO:0000256" key="17">
    <source>
        <dbReference type="ARBA" id="ARBA00023141"/>
    </source>
</evidence>
<comment type="cofactor">
    <cofactor evidence="1">
        <name>Mg(2+)</name>
        <dbReference type="ChEBI" id="CHEBI:18420"/>
    </cofactor>
</comment>
<dbReference type="GO" id="GO:0005524">
    <property type="term" value="F:ATP binding"/>
    <property type="evidence" value="ECO:0007669"/>
    <property type="project" value="UniProtKB-KW"/>
</dbReference>
<dbReference type="GO" id="GO:0008652">
    <property type="term" value="P:amino acid biosynthetic process"/>
    <property type="evidence" value="ECO:0007669"/>
    <property type="project" value="UniProtKB-KW"/>
</dbReference>
<gene>
    <name evidence="19" type="ORF">RJ639_014535</name>
</gene>
<evidence type="ECO:0000256" key="13">
    <source>
        <dbReference type="ARBA" id="ARBA00022777"/>
    </source>
</evidence>
<evidence type="ECO:0000256" key="4">
    <source>
        <dbReference type="ARBA" id="ARBA00004842"/>
    </source>
</evidence>
<dbReference type="AlphaFoldDB" id="A0AA88VLS8"/>
<evidence type="ECO:0000256" key="16">
    <source>
        <dbReference type="ARBA" id="ARBA00022946"/>
    </source>
</evidence>
<evidence type="ECO:0000313" key="19">
    <source>
        <dbReference type="EMBL" id="KAK3009738.1"/>
    </source>
</evidence>
<evidence type="ECO:0000313" key="20">
    <source>
        <dbReference type="Proteomes" id="UP001188597"/>
    </source>
</evidence>
<comment type="function">
    <text evidence="2">Catalyzes the specific phosphorylation of the 3-hydroxyl group of shikimic acid using ATP as a cosubstrate.</text>
</comment>
<comment type="caution">
    <text evidence="19">The sequence shown here is derived from an EMBL/GenBank/DDBJ whole genome shotgun (WGS) entry which is preliminary data.</text>
</comment>
<evidence type="ECO:0000256" key="9">
    <source>
        <dbReference type="ARBA" id="ARBA00022640"/>
    </source>
</evidence>
<keyword evidence="14" id="KW-0067">ATP-binding</keyword>
<evidence type="ECO:0000256" key="14">
    <source>
        <dbReference type="ARBA" id="ARBA00022840"/>
    </source>
</evidence>
<dbReference type="GO" id="GO:0019632">
    <property type="term" value="P:shikimate metabolic process"/>
    <property type="evidence" value="ECO:0007669"/>
    <property type="project" value="UniProtKB-ARBA"/>
</dbReference>
<evidence type="ECO:0000256" key="7">
    <source>
        <dbReference type="ARBA" id="ARBA00022528"/>
    </source>
</evidence>
<dbReference type="PRINTS" id="PR01100">
    <property type="entry name" value="SHIKIMTKNASE"/>
</dbReference>
<dbReference type="PANTHER" id="PTHR21087">
    <property type="entry name" value="SHIKIMATE KINASE"/>
    <property type="match status" value="1"/>
</dbReference>
<dbReference type="Proteomes" id="UP001188597">
    <property type="component" value="Unassembled WGS sequence"/>
</dbReference>
<evidence type="ECO:0000256" key="12">
    <source>
        <dbReference type="ARBA" id="ARBA00022741"/>
    </source>
</evidence>
<proteinExistence type="inferred from homology"/>
<dbReference type="Gene3D" id="3.40.50.300">
    <property type="entry name" value="P-loop containing nucleotide triphosphate hydrolases"/>
    <property type="match status" value="1"/>
</dbReference>
<keyword evidence="10" id="KW-0808">Transferase</keyword>